<dbReference type="EMBL" id="JBHUME010000011">
    <property type="protein sequence ID" value="MFD2614401.1"/>
    <property type="molecule type" value="Genomic_DNA"/>
</dbReference>
<evidence type="ECO:0000259" key="2">
    <source>
        <dbReference type="SMART" id="SM00418"/>
    </source>
</evidence>
<evidence type="ECO:0000313" key="3">
    <source>
        <dbReference type="EMBL" id="MFD2614401.1"/>
    </source>
</evidence>
<keyword evidence="4" id="KW-1185">Reference proteome</keyword>
<protein>
    <submittedName>
        <fullName evidence="3">ArsR/SmtB family transcription factor</fullName>
    </submittedName>
</protein>
<dbReference type="InterPro" id="IPR036388">
    <property type="entry name" value="WH-like_DNA-bd_sf"/>
</dbReference>
<dbReference type="Pfam" id="PF13412">
    <property type="entry name" value="HTH_24"/>
    <property type="match status" value="1"/>
</dbReference>
<sequence length="309" mass="34932">MLELSINEPDKIVRVAHALSSHTRLNIIKLLLTHNKININEIGEKLNIPVSTAGVNVKVLEEAGLIVTEILPASRGAMKVCQRNFDDVRLILNPIAGYVNNLESYEVEMPIGHYINIEVQPTCGLANKDGMIVPEDDPASFYYPECRSASIMWFRQGWAEYRFPMSIPKHVKLRSIEFSLELCSEAPNFNNDWPSDITVWINDKEIGTWTSPGDFGDHRGRYNPPWWFDSSTQYGLLKSFRVDEHKSTVDNLKLSAVTIEDLAIESKPYISFKLGLKQDAVHKGGVNLFGRGFGDHDQGILMKLNYEPV</sequence>
<dbReference type="InterPro" id="IPR011991">
    <property type="entry name" value="ArsR-like_HTH"/>
</dbReference>
<dbReference type="SUPFAM" id="SSF46785">
    <property type="entry name" value="Winged helix' DNA-binding domain"/>
    <property type="match status" value="1"/>
</dbReference>
<feature type="domain" description="HTH arsR-type" evidence="2">
    <location>
        <begin position="14"/>
        <end position="83"/>
    </location>
</feature>
<reference evidence="4" key="1">
    <citation type="journal article" date="2019" name="Int. J. Syst. Evol. Microbiol.">
        <title>The Global Catalogue of Microorganisms (GCM) 10K type strain sequencing project: providing services to taxonomists for standard genome sequencing and annotation.</title>
        <authorList>
            <consortium name="The Broad Institute Genomics Platform"/>
            <consortium name="The Broad Institute Genome Sequencing Center for Infectious Disease"/>
            <person name="Wu L."/>
            <person name="Ma J."/>
        </authorList>
    </citation>
    <scope>NUCLEOTIDE SEQUENCE [LARGE SCALE GENOMIC DNA]</scope>
    <source>
        <strain evidence="4">KCTC 3950</strain>
    </source>
</reference>
<evidence type="ECO:0000313" key="4">
    <source>
        <dbReference type="Proteomes" id="UP001597541"/>
    </source>
</evidence>
<evidence type="ECO:0000256" key="1">
    <source>
        <dbReference type="ARBA" id="ARBA00023125"/>
    </source>
</evidence>
<dbReference type="Proteomes" id="UP001597541">
    <property type="component" value="Unassembled WGS sequence"/>
</dbReference>
<keyword evidence="1" id="KW-0238">DNA-binding</keyword>
<dbReference type="RefSeq" id="WP_377605202.1">
    <property type="nucleotide sequence ID" value="NZ_JBHUME010000011.1"/>
</dbReference>
<comment type="caution">
    <text evidence="3">The sequence shown here is derived from an EMBL/GenBank/DDBJ whole genome shotgun (WGS) entry which is preliminary data.</text>
</comment>
<gene>
    <name evidence="3" type="ORF">ACFSUF_18475</name>
</gene>
<organism evidence="3 4">
    <name type="scientific">Paenibacillus gansuensis</name>
    <dbReference type="NCBI Taxonomy" id="306542"/>
    <lineage>
        <taxon>Bacteria</taxon>
        <taxon>Bacillati</taxon>
        <taxon>Bacillota</taxon>
        <taxon>Bacilli</taxon>
        <taxon>Bacillales</taxon>
        <taxon>Paenibacillaceae</taxon>
        <taxon>Paenibacillus</taxon>
    </lineage>
</organism>
<dbReference type="Gene3D" id="1.10.10.10">
    <property type="entry name" value="Winged helix-like DNA-binding domain superfamily/Winged helix DNA-binding domain"/>
    <property type="match status" value="1"/>
</dbReference>
<dbReference type="InterPro" id="IPR001845">
    <property type="entry name" value="HTH_ArsR_DNA-bd_dom"/>
</dbReference>
<dbReference type="InterPro" id="IPR036390">
    <property type="entry name" value="WH_DNA-bd_sf"/>
</dbReference>
<dbReference type="SMART" id="SM00418">
    <property type="entry name" value="HTH_ARSR"/>
    <property type="match status" value="1"/>
</dbReference>
<accession>A0ABW5PHU6</accession>
<proteinExistence type="predicted"/>
<dbReference type="CDD" id="cd00090">
    <property type="entry name" value="HTH_ARSR"/>
    <property type="match status" value="1"/>
</dbReference>
<name>A0ABW5PHU6_9BACL</name>